<evidence type="ECO:0000313" key="2">
    <source>
        <dbReference type="EMBL" id="MDR6270619.1"/>
    </source>
</evidence>
<keyword evidence="3" id="KW-1185">Reference proteome</keyword>
<name>A0ABU1JDW9_9MICC</name>
<accession>A0ABU1JDW9</accession>
<protein>
    <submittedName>
        <fullName evidence="2">Uncharacterized protein</fullName>
    </submittedName>
</protein>
<organism evidence="2 3">
    <name type="scientific">Arthrobacter russicus</name>
    <dbReference type="NCBI Taxonomy" id="172040"/>
    <lineage>
        <taxon>Bacteria</taxon>
        <taxon>Bacillati</taxon>
        <taxon>Actinomycetota</taxon>
        <taxon>Actinomycetes</taxon>
        <taxon>Micrococcales</taxon>
        <taxon>Micrococcaceae</taxon>
        <taxon>Arthrobacter</taxon>
    </lineage>
</organism>
<dbReference type="Proteomes" id="UP001185069">
    <property type="component" value="Unassembled WGS sequence"/>
</dbReference>
<reference evidence="2 3" key="1">
    <citation type="submission" date="2023-07" db="EMBL/GenBank/DDBJ databases">
        <title>Sequencing the genomes of 1000 actinobacteria strains.</title>
        <authorList>
            <person name="Klenk H.-P."/>
        </authorList>
    </citation>
    <scope>NUCLEOTIDE SEQUENCE [LARGE SCALE GENOMIC DNA]</scope>
    <source>
        <strain evidence="2 3">DSM 14555</strain>
    </source>
</reference>
<proteinExistence type="predicted"/>
<dbReference type="EMBL" id="JAVDQF010000001">
    <property type="protein sequence ID" value="MDR6270619.1"/>
    <property type="molecule type" value="Genomic_DNA"/>
</dbReference>
<gene>
    <name evidence="1" type="ORF">JOE69_001131</name>
    <name evidence="2" type="ORF">JOE69_002857</name>
</gene>
<evidence type="ECO:0000313" key="3">
    <source>
        <dbReference type="Proteomes" id="UP001185069"/>
    </source>
</evidence>
<comment type="caution">
    <text evidence="2">The sequence shown here is derived from an EMBL/GenBank/DDBJ whole genome shotgun (WGS) entry which is preliminary data.</text>
</comment>
<dbReference type="EMBL" id="JAVDQF010000001">
    <property type="protein sequence ID" value="MDR6268893.1"/>
    <property type="molecule type" value="Genomic_DNA"/>
</dbReference>
<evidence type="ECO:0000313" key="1">
    <source>
        <dbReference type="EMBL" id="MDR6268893.1"/>
    </source>
</evidence>
<sequence length="54" mass="6070">MGIVFPNRAGSFTGRCDTCEFIVAETASKKAMDLVQAHEIKDYQTHEPEPKENQ</sequence>